<feature type="coiled-coil region" evidence="1">
    <location>
        <begin position="60"/>
        <end position="87"/>
    </location>
</feature>
<proteinExistence type="predicted"/>
<keyword evidence="1" id="KW-0175">Coiled coil</keyword>
<dbReference type="EMBL" id="BQKE01000003">
    <property type="protein sequence ID" value="GJM63864.1"/>
    <property type="molecule type" value="Genomic_DNA"/>
</dbReference>
<evidence type="ECO:0000313" key="2">
    <source>
        <dbReference type="EMBL" id="GJM63864.1"/>
    </source>
</evidence>
<evidence type="ECO:0000313" key="3">
    <source>
        <dbReference type="Proteomes" id="UP001310022"/>
    </source>
</evidence>
<keyword evidence="3" id="KW-1185">Reference proteome</keyword>
<dbReference type="AlphaFoldDB" id="A0AAN5AM01"/>
<comment type="caution">
    <text evidence="2">The sequence shown here is derived from an EMBL/GenBank/DDBJ whole genome shotgun (WGS) entry which is preliminary data.</text>
</comment>
<reference evidence="2 3" key="1">
    <citation type="submission" date="2021-12" db="EMBL/GenBank/DDBJ databases">
        <title>Genome sequencing of bacteria with rrn-lacking chromosome and rrn-plasmid.</title>
        <authorList>
            <person name="Anda M."/>
            <person name="Iwasaki W."/>
        </authorList>
    </citation>
    <scope>NUCLEOTIDE SEQUENCE [LARGE SCALE GENOMIC DNA]</scope>
    <source>
        <strain evidence="2 3">NBRC 15940</strain>
    </source>
</reference>
<name>A0AAN5AM01_9BACT</name>
<dbReference type="Proteomes" id="UP001310022">
    <property type="component" value="Unassembled WGS sequence"/>
</dbReference>
<gene>
    <name evidence="2" type="ORF">PEDI_44160</name>
</gene>
<organism evidence="2 3">
    <name type="scientific">Persicobacter diffluens</name>
    <dbReference type="NCBI Taxonomy" id="981"/>
    <lineage>
        <taxon>Bacteria</taxon>
        <taxon>Pseudomonadati</taxon>
        <taxon>Bacteroidota</taxon>
        <taxon>Cytophagia</taxon>
        <taxon>Cytophagales</taxon>
        <taxon>Persicobacteraceae</taxon>
        <taxon>Persicobacter</taxon>
    </lineage>
</organism>
<sequence>MLFDRLKELQQVSEKLKVAHERLIDQLEHHGISEEVMDQLIDLHRRYYSLQKDLNQIKQKLELEQITSELEKEMDTLDKNNEWLKNHFR</sequence>
<accession>A0AAN5AM01</accession>
<protein>
    <submittedName>
        <fullName evidence="2">Uncharacterized protein</fullName>
    </submittedName>
</protein>
<evidence type="ECO:0000256" key="1">
    <source>
        <dbReference type="SAM" id="Coils"/>
    </source>
</evidence>